<keyword evidence="3" id="KW-1185">Reference proteome</keyword>
<accession>A0ABU2I514</accession>
<gene>
    <name evidence="2" type="ORF">PNQ69_10615</name>
</gene>
<comment type="caution">
    <text evidence="2">The sequence shown here is derived from an EMBL/GenBank/DDBJ whole genome shotgun (WGS) entry which is preliminary data.</text>
</comment>
<dbReference type="SUPFAM" id="SSF55785">
    <property type="entry name" value="PYP-like sensor domain (PAS domain)"/>
    <property type="match status" value="1"/>
</dbReference>
<proteinExistence type="predicted"/>
<dbReference type="Pfam" id="PF08670">
    <property type="entry name" value="MEKHLA"/>
    <property type="match status" value="1"/>
</dbReference>
<feature type="domain" description="MEKHLA" evidence="1">
    <location>
        <begin position="12"/>
        <end position="145"/>
    </location>
</feature>
<protein>
    <submittedName>
        <fullName evidence="2">MEKHLA domain-containing protein</fullName>
    </submittedName>
</protein>
<dbReference type="RefSeq" id="WP_209230448.1">
    <property type="nucleotide sequence ID" value="NZ_JAGHXG010000007.1"/>
</dbReference>
<evidence type="ECO:0000259" key="1">
    <source>
        <dbReference type="Pfam" id="PF08670"/>
    </source>
</evidence>
<organism evidence="2 3">
    <name type="scientific">Xanthomonas hawaiiensis</name>
    <dbReference type="NCBI Taxonomy" id="3003247"/>
    <lineage>
        <taxon>Bacteria</taxon>
        <taxon>Pseudomonadati</taxon>
        <taxon>Pseudomonadota</taxon>
        <taxon>Gammaproteobacteria</taxon>
        <taxon>Lysobacterales</taxon>
        <taxon>Lysobacteraceae</taxon>
        <taxon>Xanthomonas</taxon>
    </lineage>
</organism>
<evidence type="ECO:0000313" key="2">
    <source>
        <dbReference type="EMBL" id="MDS9993229.1"/>
    </source>
</evidence>
<dbReference type="EMBL" id="JAQMHB010000001">
    <property type="protein sequence ID" value="MDS9993229.1"/>
    <property type="molecule type" value="Genomic_DNA"/>
</dbReference>
<dbReference type="InterPro" id="IPR035965">
    <property type="entry name" value="PAS-like_dom_sf"/>
</dbReference>
<name>A0ABU2I514_9XANT</name>
<reference evidence="2 3" key="1">
    <citation type="submission" date="2023-01" db="EMBL/GenBank/DDBJ databases">
        <title>Xanthomonas hawaiianensis sp. nov. isolated from Araceae family in Hawaii.</title>
        <authorList>
            <person name="Chunag S.-C."/>
            <person name="Dobhal S."/>
            <person name="Alvarez A."/>
            <person name="Arif M."/>
        </authorList>
    </citation>
    <scope>NUCLEOTIDE SEQUENCE [LARGE SCALE GENOMIC DNA]</scope>
    <source>
        <strain evidence="2 3">A2111</strain>
    </source>
</reference>
<dbReference type="Proteomes" id="UP001260534">
    <property type="component" value="Unassembled WGS sequence"/>
</dbReference>
<dbReference type="InterPro" id="IPR013978">
    <property type="entry name" value="MEKHLA"/>
</dbReference>
<sequence>MPPSDRQLILLARIDDCYRALSGHRLYCPDTIADRYRWLHMHAPYAILAHDAGTDPVFFYANRCALNCFKYSEREMLSLPSRLSAGPSDRAERQRLLETVKRNGLTGGYSGPRVDKLGNSFLIHDGEIWQLGFGSAAAWGQAALFWPSPRQTVALD</sequence>
<evidence type="ECO:0000313" key="3">
    <source>
        <dbReference type="Proteomes" id="UP001260534"/>
    </source>
</evidence>